<dbReference type="RefSeq" id="XP_001275164.1">
    <property type="nucleotide sequence ID" value="XM_001275163.1"/>
</dbReference>
<name>A1C8V1_ASPCL</name>
<keyword evidence="2" id="KW-1185">Reference proteome</keyword>
<accession>A1C8V1</accession>
<evidence type="ECO:0000313" key="1">
    <source>
        <dbReference type="EMBL" id="EAW13738.1"/>
    </source>
</evidence>
<organism evidence="1 2">
    <name type="scientific">Aspergillus clavatus (strain ATCC 1007 / CBS 513.65 / DSM 816 / NCTC 3887 / NRRL 1 / QM 1276 / 107)</name>
    <dbReference type="NCBI Taxonomy" id="344612"/>
    <lineage>
        <taxon>Eukaryota</taxon>
        <taxon>Fungi</taxon>
        <taxon>Dikarya</taxon>
        <taxon>Ascomycota</taxon>
        <taxon>Pezizomycotina</taxon>
        <taxon>Eurotiomycetes</taxon>
        <taxon>Eurotiomycetidae</taxon>
        <taxon>Eurotiales</taxon>
        <taxon>Aspergillaceae</taxon>
        <taxon>Aspergillus</taxon>
        <taxon>Aspergillus subgen. Fumigati</taxon>
    </lineage>
</organism>
<dbReference type="GeneID" id="4707289"/>
<gene>
    <name evidence="1" type="ORF">ACLA_044580</name>
</gene>
<sequence>MASGVRPLLFNPPPHFGTRRLYPLGEKCILVYFIVLLWPYNTSVRPHMVQRLP</sequence>
<protein>
    <submittedName>
        <fullName evidence="1">Uncharacterized protein</fullName>
    </submittedName>
</protein>
<reference evidence="1 2" key="1">
    <citation type="journal article" date="2008" name="PLoS Genet.">
        <title>Genomic islands in the pathogenic filamentous fungus Aspergillus fumigatus.</title>
        <authorList>
            <person name="Fedorova N.D."/>
            <person name="Khaldi N."/>
            <person name="Joardar V.S."/>
            <person name="Maiti R."/>
            <person name="Amedeo P."/>
            <person name="Anderson M.J."/>
            <person name="Crabtree J."/>
            <person name="Silva J.C."/>
            <person name="Badger J.H."/>
            <person name="Albarraq A."/>
            <person name="Angiuoli S."/>
            <person name="Bussey H."/>
            <person name="Bowyer P."/>
            <person name="Cotty P.J."/>
            <person name="Dyer P.S."/>
            <person name="Egan A."/>
            <person name="Galens K."/>
            <person name="Fraser-Liggett C.M."/>
            <person name="Haas B.J."/>
            <person name="Inman J.M."/>
            <person name="Kent R."/>
            <person name="Lemieux S."/>
            <person name="Malavazi I."/>
            <person name="Orvis J."/>
            <person name="Roemer T."/>
            <person name="Ronning C.M."/>
            <person name="Sundaram J.P."/>
            <person name="Sutton G."/>
            <person name="Turner G."/>
            <person name="Venter J.C."/>
            <person name="White O.R."/>
            <person name="Whitty B.R."/>
            <person name="Youngman P."/>
            <person name="Wolfe K.H."/>
            <person name="Goldman G.H."/>
            <person name="Wortman J.R."/>
            <person name="Jiang B."/>
            <person name="Denning D.W."/>
            <person name="Nierman W.C."/>
        </authorList>
    </citation>
    <scope>NUCLEOTIDE SEQUENCE [LARGE SCALE GENOMIC DNA]</scope>
    <source>
        <strain evidence="2">ATCC 1007 / CBS 513.65 / DSM 816 / NCTC 3887 / NRRL 1</strain>
    </source>
</reference>
<dbReference type="HOGENOM" id="CLU_3068211_0_0_1"/>
<proteinExistence type="predicted"/>
<evidence type="ECO:0000313" key="2">
    <source>
        <dbReference type="Proteomes" id="UP000006701"/>
    </source>
</evidence>
<dbReference type="Proteomes" id="UP000006701">
    <property type="component" value="Unassembled WGS sequence"/>
</dbReference>
<dbReference type="VEuPathDB" id="FungiDB:ACLA_044580"/>
<dbReference type="KEGG" id="act:ACLA_044580"/>
<dbReference type="EMBL" id="DS027046">
    <property type="protein sequence ID" value="EAW13738.1"/>
    <property type="molecule type" value="Genomic_DNA"/>
</dbReference>
<dbReference type="AlphaFoldDB" id="A1C8V1"/>